<dbReference type="PANTHER" id="PTHR12993">
    <property type="entry name" value="N-ACETYLGLUCOSAMINYL-PHOSPHATIDYLINOSITOL DE-N-ACETYLASE-RELATED"/>
    <property type="match status" value="1"/>
</dbReference>
<dbReference type="Gene3D" id="3.40.50.10320">
    <property type="entry name" value="LmbE-like"/>
    <property type="match status" value="1"/>
</dbReference>
<protein>
    <submittedName>
        <fullName evidence="2">LmbE family N-acetylglucosaminyl deacetylase</fullName>
    </submittedName>
</protein>
<accession>A0A7W3RA57</accession>
<dbReference type="SUPFAM" id="SSF102588">
    <property type="entry name" value="LmbE-like"/>
    <property type="match status" value="1"/>
</dbReference>
<proteinExistence type="predicted"/>
<dbReference type="RefSeq" id="WP_119730320.1">
    <property type="nucleotide sequence ID" value="NZ_JACJII010000001.1"/>
</dbReference>
<evidence type="ECO:0000313" key="2">
    <source>
        <dbReference type="EMBL" id="MBA9005506.1"/>
    </source>
</evidence>
<dbReference type="EMBL" id="JACJII010000001">
    <property type="protein sequence ID" value="MBA9005506.1"/>
    <property type="molecule type" value="Genomic_DNA"/>
</dbReference>
<sequence length="225" mass="24182">MAIPTVLAVFAHPDDAELACGGTLAGFRNAGYDVHIVAMTDGSNSSSPRSGDRVAEAAAAASVIGATITVEDLPDGEVRIAAPTYAKIERHMRALAPSVVITHHTSSLPLDDHQDHHATGVVATMIAKRAVTPQLILQGEPPVLNSGFVPNFFVDVTEYMPKKLVAVAQYQSEAAKPYMSEQALLARGRWWARQAQVHEAGEDAFFEAYQLIKCRSTAPHLLMNL</sequence>
<gene>
    <name evidence="2" type="ORF">HNR21_004388</name>
</gene>
<keyword evidence="3" id="KW-1185">Reference proteome</keyword>
<organism evidence="2 3">
    <name type="scientific">Thermomonospora cellulosilytica</name>
    <dbReference type="NCBI Taxonomy" id="1411118"/>
    <lineage>
        <taxon>Bacteria</taxon>
        <taxon>Bacillati</taxon>
        <taxon>Actinomycetota</taxon>
        <taxon>Actinomycetes</taxon>
        <taxon>Streptosporangiales</taxon>
        <taxon>Thermomonosporaceae</taxon>
        <taxon>Thermomonospora</taxon>
    </lineage>
</organism>
<dbReference type="Proteomes" id="UP000539313">
    <property type="component" value="Unassembled WGS sequence"/>
</dbReference>
<dbReference type="PANTHER" id="PTHR12993:SF11">
    <property type="entry name" value="N-ACETYLGLUCOSAMINYL-PHOSPHATIDYLINOSITOL DE-N-ACETYLASE"/>
    <property type="match status" value="1"/>
</dbReference>
<name>A0A7W3RA57_9ACTN</name>
<comment type="caution">
    <text evidence="2">The sequence shown here is derived from an EMBL/GenBank/DDBJ whole genome shotgun (WGS) entry which is preliminary data.</text>
</comment>
<keyword evidence="1" id="KW-0862">Zinc</keyword>
<dbReference type="AlphaFoldDB" id="A0A7W3RA57"/>
<dbReference type="GO" id="GO:0016811">
    <property type="term" value="F:hydrolase activity, acting on carbon-nitrogen (but not peptide) bonds, in linear amides"/>
    <property type="evidence" value="ECO:0007669"/>
    <property type="project" value="TreeGrafter"/>
</dbReference>
<dbReference type="InterPro" id="IPR024078">
    <property type="entry name" value="LmbE-like_dom_sf"/>
</dbReference>
<dbReference type="InterPro" id="IPR003737">
    <property type="entry name" value="GlcNAc_PI_deacetylase-related"/>
</dbReference>
<reference evidence="2 3" key="1">
    <citation type="submission" date="2020-08" db="EMBL/GenBank/DDBJ databases">
        <title>Sequencing the genomes of 1000 actinobacteria strains.</title>
        <authorList>
            <person name="Klenk H.-P."/>
        </authorList>
    </citation>
    <scope>NUCLEOTIDE SEQUENCE [LARGE SCALE GENOMIC DNA]</scope>
    <source>
        <strain evidence="2 3">DSM 45823</strain>
    </source>
</reference>
<evidence type="ECO:0000313" key="3">
    <source>
        <dbReference type="Proteomes" id="UP000539313"/>
    </source>
</evidence>
<dbReference type="Pfam" id="PF02585">
    <property type="entry name" value="PIG-L"/>
    <property type="match status" value="1"/>
</dbReference>
<dbReference type="GO" id="GO:0016137">
    <property type="term" value="P:glycoside metabolic process"/>
    <property type="evidence" value="ECO:0007669"/>
    <property type="project" value="UniProtKB-ARBA"/>
</dbReference>
<evidence type="ECO:0000256" key="1">
    <source>
        <dbReference type="ARBA" id="ARBA00022833"/>
    </source>
</evidence>